<feature type="region of interest" description="Disordered" evidence="1">
    <location>
        <begin position="67"/>
        <end position="101"/>
    </location>
</feature>
<accession>A0A4Z2HMW7</accession>
<dbReference type="Proteomes" id="UP000314294">
    <property type="component" value="Unassembled WGS sequence"/>
</dbReference>
<reference evidence="2 3" key="1">
    <citation type="submission" date="2019-03" db="EMBL/GenBank/DDBJ databases">
        <title>First draft genome of Liparis tanakae, snailfish: a comprehensive survey of snailfish specific genes.</title>
        <authorList>
            <person name="Kim W."/>
            <person name="Song I."/>
            <person name="Jeong J.-H."/>
            <person name="Kim D."/>
            <person name="Kim S."/>
            <person name="Ryu S."/>
            <person name="Song J.Y."/>
            <person name="Lee S.K."/>
        </authorList>
    </citation>
    <scope>NUCLEOTIDE SEQUENCE [LARGE SCALE GENOMIC DNA]</scope>
    <source>
        <tissue evidence="2">Muscle</tissue>
    </source>
</reference>
<feature type="compositionally biased region" description="Polar residues" evidence="1">
    <location>
        <begin position="71"/>
        <end position="80"/>
    </location>
</feature>
<organism evidence="2 3">
    <name type="scientific">Liparis tanakae</name>
    <name type="common">Tanaka's snailfish</name>
    <dbReference type="NCBI Taxonomy" id="230148"/>
    <lineage>
        <taxon>Eukaryota</taxon>
        <taxon>Metazoa</taxon>
        <taxon>Chordata</taxon>
        <taxon>Craniata</taxon>
        <taxon>Vertebrata</taxon>
        <taxon>Euteleostomi</taxon>
        <taxon>Actinopterygii</taxon>
        <taxon>Neopterygii</taxon>
        <taxon>Teleostei</taxon>
        <taxon>Neoteleostei</taxon>
        <taxon>Acanthomorphata</taxon>
        <taxon>Eupercaria</taxon>
        <taxon>Perciformes</taxon>
        <taxon>Cottioidei</taxon>
        <taxon>Cottales</taxon>
        <taxon>Liparidae</taxon>
        <taxon>Liparis</taxon>
    </lineage>
</organism>
<evidence type="ECO:0000313" key="3">
    <source>
        <dbReference type="Proteomes" id="UP000314294"/>
    </source>
</evidence>
<dbReference type="EMBL" id="SRLO01000222">
    <property type="protein sequence ID" value="TNN66294.1"/>
    <property type="molecule type" value="Genomic_DNA"/>
</dbReference>
<evidence type="ECO:0000256" key="1">
    <source>
        <dbReference type="SAM" id="MobiDB-lite"/>
    </source>
</evidence>
<sequence length="122" mass="13102">MDTLSAVRGARAPISLGTIVRDAWRGVFAALSLGAWARRRKVQSKSNRAATKRPCSAAHLSQTEALALSEVQGSDPQADQTGEDQHQLLSGHRPVGDRMAPVSLQTTDYLETDAETSVCMVL</sequence>
<dbReference type="AlphaFoldDB" id="A0A4Z2HMW7"/>
<gene>
    <name evidence="2" type="ORF">EYF80_023528</name>
</gene>
<name>A0A4Z2HMW7_9TELE</name>
<proteinExistence type="predicted"/>
<comment type="caution">
    <text evidence="2">The sequence shown here is derived from an EMBL/GenBank/DDBJ whole genome shotgun (WGS) entry which is preliminary data.</text>
</comment>
<keyword evidence="3" id="KW-1185">Reference proteome</keyword>
<protein>
    <submittedName>
        <fullName evidence="2">Uncharacterized protein</fullName>
    </submittedName>
</protein>
<evidence type="ECO:0000313" key="2">
    <source>
        <dbReference type="EMBL" id="TNN66294.1"/>
    </source>
</evidence>